<dbReference type="OMA" id="WAGHCQG"/>
<organism evidence="2 3">
    <name type="scientific">Trichoderma harzianum</name>
    <name type="common">Hypocrea lixii</name>
    <dbReference type="NCBI Taxonomy" id="5544"/>
    <lineage>
        <taxon>Eukaryota</taxon>
        <taxon>Fungi</taxon>
        <taxon>Dikarya</taxon>
        <taxon>Ascomycota</taxon>
        <taxon>Pezizomycotina</taxon>
        <taxon>Sordariomycetes</taxon>
        <taxon>Hypocreomycetidae</taxon>
        <taxon>Hypocreales</taxon>
        <taxon>Hypocreaceae</taxon>
        <taxon>Trichoderma</taxon>
    </lineage>
</organism>
<dbReference type="EMBL" id="JOKZ01000414">
    <property type="protein sequence ID" value="KKO98492.1"/>
    <property type="molecule type" value="Genomic_DNA"/>
</dbReference>
<dbReference type="AlphaFoldDB" id="A0A0F9XCS9"/>
<reference evidence="3" key="1">
    <citation type="journal article" date="2015" name="Genome Announc.">
        <title>Draft whole-genome sequence of the biocontrol agent Trichoderma harzianum T6776.</title>
        <authorList>
            <person name="Baroncelli R."/>
            <person name="Piaggeschi G."/>
            <person name="Fiorini L."/>
            <person name="Bertolini E."/>
            <person name="Zapparata A."/>
            <person name="Pe M.E."/>
            <person name="Sarrocco S."/>
            <person name="Vannacci G."/>
        </authorList>
    </citation>
    <scope>NUCLEOTIDE SEQUENCE [LARGE SCALE GENOMIC DNA]</scope>
    <source>
        <strain evidence="3">T6776</strain>
    </source>
</reference>
<sequence>MKTQTIASVGLFAKLAFSQSVINSGNGFGTYYYDVVDRNGCGNNFANINTGFVECNQFTGLSLNQINSNNVVAMNRTLLASNFAKYCGKKVVVSFNGVPSSQQFFIGDGCERCATGPSTASVWNPNGAPGLDFSLSGLDGINSNGCFAGHLDISWQILDETLYNFDTNAPGQPTGPVSGGGSNPGNGGGSNPGNGSGSCSWAGHCQGATCSTDADCSDPWGCVNGICGGSSSGGSTPPPSNTCSWVGHCIGASCGSDDDCSDNFVCNSGKCANP</sequence>
<proteinExistence type="predicted"/>
<gene>
    <name evidence="2" type="ORF">THAR02_09394</name>
</gene>
<feature type="compositionally biased region" description="Gly residues" evidence="1">
    <location>
        <begin position="177"/>
        <end position="192"/>
    </location>
</feature>
<comment type="caution">
    <text evidence="2">The sequence shown here is derived from an EMBL/GenBank/DDBJ whole genome shotgun (WGS) entry which is preliminary data.</text>
</comment>
<protein>
    <recommendedName>
        <fullName evidence="4">Chitinase</fullName>
    </recommendedName>
</protein>
<evidence type="ECO:0008006" key="4">
    <source>
        <dbReference type="Google" id="ProtNLM"/>
    </source>
</evidence>
<accession>A0A0F9XCS9</accession>
<evidence type="ECO:0000256" key="1">
    <source>
        <dbReference type="SAM" id="MobiDB-lite"/>
    </source>
</evidence>
<evidence type="ECO:0000313" key="2">
    <source>
        <dbReference type="EMBL" id="KKO98492.1"/>
    </source>
</evidence>
<dbReference type="Proteomes" id="UP000034112">
    <property type="component" value="Unassembled WGS sequence"/>
</dbReference>
<name>A0A0F9XCS9_TRIHA</name>
<feature type="region of interest" description="Disordered" evidence="1">
    <location>
        <begin position="168"/>
        <end position="192"/>
    </location>
</feature>
<evidence type="ECO:0000313" key="3">
    <source>
        <dbReference type="Proteomes" id="UP000034112"/>
    </source>
</evidence>
<dbReference type="OrthoDB" id="2564987at2759"/>